<organism evidence="1 2">
    <name type="scientific">Cannabis sativa</name>
    <name type="common">Hemp</name>
    <name type="synonym">Marijuana</name>
    <dbReference type="NCBI Taxonomy" id="3483"/>
    <lineage>
        <taxon>Eukaryota</taxon>
        <taxon>Viridiplantae</taxon>
        <taxon>Streptophyta</taxon>
        <taxon>Embryophyta</taxon>
        <taxon>Tracheophyta</taxon>
        <taxon>Spermatophyta</taxon>
        <taxon>Magnoliopsida</taxon>
        <taxon>eudicotyledons</taxon>
        <taxon>Gunneridae</taxon>
        <taxon>Pentapetalae</taxon>
        <taxon>rosids</taxon>
        <taxon>fabids</taxon>
        <taxon>Rosales</taxon>
        <taxon>Cannabaceae</taxon>
        <taxon>Cannabis</taxon>
    </lineage>
</organism>
<proteinExistence type="predicted"/>
<name>A0A803QQ65_CANSA</name>
<dbReference type="Gramene" id="evm.model.10.741">
    <property type="protein sequence ID" value="cds.evm.model.10.741"/>
    <property type="gene ID" value="evm.TU.10.741"/>
</dbReference>
<dbReference type="EnsemblPlants" id="evm.model.10.741">
    <property type="protein sequence ID" value="cds.evm.model.10.741"/>
    <property type="gene ID" value="evm.TU.10.741"/>
</dbReference>
<dbReference type="Proteomes" id="UP000596661">
    <property type="component" value="Unassembled WGS sequence"/>
</dbReference>
<dbReference type="AlphaFoldDB" id="A0A803QQ65"/>
<accession>A0A803QQ65</accession>
<evidence type="ECO:0000313" key="2">
    <source>
        <dbReference type="Proteomes" id="UP000596661"/>
    </source>
</evidence>
<keyword evidence="2" id="KW-1185">Reference proteome</keyword>
<sequence length="116" mass="13551">MMEKRIHPFIVRRKRRASNDEIQDSVKLPLAFVLNNGREDLRKRKKKFKDQYLVPNCLVRLIETSKKTEKLLLILELKVISRSFASARKVRSKFVNVIPYGLKLSEIGSDRIVTLA</sequence>
<reference evidence="1" key="1">
    <citation type="submission" date="2021-03" db="UniProtKB">
        <authorList>
            <consortium name="EnsemblPlants"/>
        </authorList>
    </citation>
    <scope>IDENTIFICATION</scope>
</reference>
<evidence type="ECO:0000313" key="1">
    <source>
        <dbReference type="EnsemblPlants" id="cds.evm.model.10.741"/>
    </source>
</evidence>
<dbReference type="EMBL" id="UZAU01000811">
    <property type="status" value="NOT_ANNOTATED_CDS"/>
    <property type="molecule type" value="Genomic_DNA"/>
</dbReference>
<protein>
    <submittedName>
        <fullName evidence="1">Uncharacterized protein</fullName>
    </submittedName>
</protein>